<comment type="subcellular location">
    <subcellularLocation>
        <location evidence="2">Nucleus</location>
    </subcellularLocation>
</comment>
<proteinExistence type="predicted"/>
<reference evidence="14" key="1">
    <citation type="submission" date="2014-09" db="EMBL/GenBank/DDBJ databases">
        <title>Draft genome sequence of an oleaginous Mucoromycotina fungus Mucor ambiguus NBRC6742.</title>
        <authorList>
            <person name="Takeda I."/>
            <person name="Yamane N."/>
            <person name="Morita T."/>
            <person name="Tamano K."/>
            <person name="Machida M."/>
            <person name="Baker S."/>
            <person name="Koike H."/>
        </authorList>
    </citation>
    <scope>NUCLEOTIDE SEQUENCE</scope>
    <source>
        <strain evidence="14">NBRC 6742</strain>
    </source>
</reference>
<evidence type="ECO:0000313" key="15">
    <source>
        <dbReference type="Proteomes" id="UP000053815"/>
    </source>
</evidence>
<evidence type="ECO:0000256" key="7">
    <source>
        <dbReference type="ARBA" id="ARBA00022807"/>
    </source>
</evidence>
<dbReference type="GO" id="GO:0005634">
    <property type="term" value="C:nucleus"/>
    <property type="evidence" value="ECO:0007669"/>
    <property type="project" value="UniProtKB-SubCell"/>
</dbReference>
<evidence type="ECO:0000256" key="12">
    <source>
        <dbReference type="SAM" id="MobiDB-lite"/>
    </source>
</evidence>
<dbReference type="Proteomes" id="UP000053815">
    <property type="component" value="Unassembled WGS sequence"/>
</dbReference>
<evidence type="ECO:0000256" key="4">
    <source>
        <dbReference type="ARBA" id="ARBA00022670"/>
    </source>
</evidence>
<dbReference type="Gene3D" id="3.90.70.40">
    <property type="match status" value="1"/>
</dbReference>
<evidence type="ECO:0000256" key="11">
    <source>
        <dbReference type="PROSITE-ProRule" id="PRU00331"/>
    </source>
</evidence>
<accession>A0A0C9N8W0</accession>
<feature type="compositionally biased region" description="Basic and acidic residues" evidence="12">
    <location>
        <begin position="244"/>
        <end position="253"/>
    </location>
</feature>
<dbReference type="GO" id="GO:0004843">
    <property type="term" value="F:cysteine-type deubiquitinase activity"/>
    <property type="evidence" value="ECO:0007669"/>
    <property type="project" value="UniProtKB-EC"/>
</dbReference>
<dbReference type="Gene3D" id="1.10.287.10">
    <property type="entry name" value="S15/NS1, RNA-binding"/>
    <property type="match status" value="1"/>
</dbReference>
<dbReference type="PANTHER" id="PTHR14159">
    <property type="entry name" value="ATAXIN-3-RELATED"/>
    <property type="match status" value="1"/>
</dbReference>
<keyword evidence="7" id="KW-0788">Thiol protease</keyword>
<feature type="domain" description="Josephin" evidence="13">
    <location>
        <begin position="5"/>
        <end position="180"/>
    </location>
</feature>
<dbReference type="InterPro" id="IPR033865">
    <property type="entry name" value="Ataxin-3"/>
</dbReference>
<evidence type="ECO:0000256" key="1">
    <source>
        <dbReference type="ARBA" id="ARBA00000707"/>
    </source>
</evidence>
<protein>
    <recommendedName>
        <fullName evidence="3">ubiquitinyl hydrolase 1</fullName>
        <ecNumber evidence="3">3.4.19.12</ecNumber>
    </recommendedName>
</protein>
<comment type="catalytic activity">
    <reaction evidence="1">
        <text>Thiol-dependent hydrolysis of ester, thioester, amide, peptide and isopeptide bonds formed by the C-terminal Gly of ubiquitin (a 76-residue protein attached to proteins as an intracellular targeting signal).</text>
        <dbReference type="EC" id="3.4.19.12"/>
    </reaction>
</comment>
<feature type="active site" evidence="11">
    <location>
        <position position="117"/>
    </location>
</feature>
<feature type="region of interest" description="Disordered" evidence="12">
    <location>
        <begin position="202"/>
        <end position="263"/>
    </location>
</feature>
<feature type="active site" evidence="11">
    <location>
        <position position="18"/>
    </location>
</feature>
<feature type="active site" evidence="11">
    <location>
        <position position="134"/>
    </location>
</feature>
<dbReference type="InterPro" id="IPR006155">
    <property type="entry name" value="Josephin"/>
</dbReference>
<evidence type="ECO:0000256" key="5">
    <source>
        <dbReference type="ARBA" id="ARBA00022786"/>
    </source>
</evidence>
<feature type="compositionally biased region" description="Basic residues" evidence="12">
    <location>
        <begin position="254"/>
        <end position="263"/>
    </location>
</feature>
<evidence type="ECO:0000313" key="14">
    <source>
        <dbReference type="EMBL" id="GAN11128.1"/>
    </source>
</evidence>
<keyword evidence="10" id="KW-0539">Nucleus</keyword>
<keyword evidence="15" id="KW-1185">Reference proteome</keyword>
<dbReference type="EC" id="3.4.19.12" evidence="3"/>
<dbReference type="AlphaFoldDB" id="A0A0C9N8W0"/>
<evidence type="ECO:0000256" key="10">
    <source>
        <dbReference type="ARBA" id="ARBA00023242"/>
    </source>
</evidence>
<evidence type="ECO:0000256" key="9">
    <source>
        <dbReference type="ARBA" id="ARBA00023163"/>
    </source>
</evidence>
<evidence type="ECO:0000256" key="8">
    <source>
        <dbReference type="ARBA" id="ARBA00023015"/>
    </source>
</evidence>
<dbReference type="PRINTS" id="PR01233">
    <property type="entry name" value="JOSEPHIN"/>
</dbReference>
<dbReference type="GO" id="GO:0006508">
    <property type="term" value="P:proteolysis"/>
    <property type="evidence" value="ECO:0007669"/>
    <property type="project" value="UniProtKB-KW"/>
</dbReference>
<dbReference type="STRING" id="91626.A0A0C9N8W0"/>
<keyword evidence="4" id="KW-0645">Protease</keyword>
<feature type="compositionally biased region" description="Polar residues" evidence="12">
    <location>
        <begin position="204"/>
        <end position="218"/>
    </location>
</feature>
<evidence type="ECO:0000256" key="3">
    <source>
        <dbReference type="ARBA" id="ARBA00012759"/>
    </source>
</evidence>
<dbReference type="SMART" id="SM01246">
    <property type="entry name" value="Josephin"/>
    <property type="match status" value="1"/>
</dbReference>
<dbReference type="PANTHER" id="PTHR14159:SF0">
    <property type="entry name" value="ATAXIN-3-RELATED"/>
    <property type="match status" value="1"/>
</dbReference>
<keyword evidence="5" id="KW-0833">Ubl conjugation pathway</keyword>
<keyword evidence="8" id="KW-0805">Transcription regulation</keyword>
<evidence type="ECO:0000256" key="6">
    <source>
        <dbReference type="ARBA" id="ARBA00022801"/>
    </source>
</evidence>
<dbReference type="Pfam" id="PF02099">
    <property type="entry name" value="Josephin"/>
    <property type="match status" value="1"/>
</dbReference>
<gene>
    <name evidence="14" type="ORF">MAM1_0478d10685</name>
</gene>
<dbReference type="OrthoDB" id="10063692at2759"/>
<name>A0A0C9N8W0_9FUNG</name>
<keyword evidence="9" id="KW-0804">Transcription</keyword>
<evidence type="ECO:0000259" key="13">
    <source>
        <dbReference type="PROSITE" id="PS50957"/>
    </source>
</evidence>
<dbReference type="PROSITE" id="PS50957">
    <property type="entry name" value="JOSEPHIN"/>
    <property type="match status" value="1"/>
</dbReference>
<keyword evidence="6 11" id="KW-0378">Hydrolase</keyword>
<dbReference type="EMBL" id="DF836767">
    <property type="protein sequence ID" value="GAN11128.1"/>
    <property type="molecule type" value="Genomic_DNA"/>
</dbReference>
<organism evidence="14">
    <name type="scientific">Mucor ambiguus</name>
    <dbReference type="NCBI Taxonomy" id="91626"/>
    <lineage>
        <taxon>Eukaryota</taxon>
        <taxon>Fungi</taxon>
        <taxon>Fungi incertae sedis</taxon>
        <taxon>Mucoromycota</taxon>
        <taxon>Mucoromycotina</taxon>
        <taxon>Mucoromycetes</taxon>
        <taxon>Mucorales</taxon>
        <taxon>Mucorineae</taxon>
        <taxon>Mucoraceae</taxon>
        <taxon>Mucor</taxon>
    </lineage>
</organism>
<sequence>MDLVPFIYFEKQQQDNLCAQHALNIYGSVLLQGNYFTAVDLAEIGQELDKQEQLVGGRRSGSESQNYDDSGYFSIQVLQKALEIWDLELVPWRSKEMDEARKSPTQQTAYICNLRNHWFTLRKFSEPYRWYNLDSTQPAPTYLGEDYLALMLHQIECEGYSIFAVNGTLPQSEGDRKAKAFLKPQGEGKVEGKPLPDVIPFSGQGYSLASPSPTTFTEQPVEDEDEETTLARAIQASMESNKPSVKDDMDEIRKRRLARFGGQ</sequence>
<evidence type="ECO:0000256" key="2">
    <source>
        <dbReference type="ARBA" id="ARBA00004123"/>
    </source>
</evidence>
<dbReference type="GO" id="GO:0016579">
    <property type="term" value="P:protein deubiquitination"/>
    <property type="evidence" value="ECO:0007669"/>
    <property type="project" value="InterPro"/>
</dbReference>